<gene>
    <name evidence="2" type="ORF">BLA13014_08323</name>
</gene>
<dbReference type="PANTHER" id="PTHR33609">
    <property type="entry name" value="LOW CALCIUM RESPONSE LOCUS PROTEIN S"/>
    <property type="match status" value="1"/>
</dbReference>
<sequence length="232" mass="26977">MKKRFTDEQIIRILREAESRDEPVKDPCKRHNISEQTFYRWRNQFGGMDVADARRLKELESENDRLKRLIAEQMRVIDGLKAFSRKKMTTPTGRREALEILTRRGLSQRKACRYLGLSRRVATYTLKQPEKDRSLDASPRSQDVILTLSRLTPLYGKPAFVRSDNGAIYRCQGHALAARRCKQSGLHRAWQSMAKRIRRKLQRQTAKRIAKPRMGPQPRRGQGAHRTLAAVL</sequence>
<protein>
    <submittedName>
        <fullName evidence="2">Transposase</fullName>
    </submittedName>
</protein>
<dbReference type="GO" id="GO:0004803">
    <property type="term" value="F:transposase activity"/>
    <property type="evidence" value="ECO:0007669"/>
    <property type="project" value="InterPro"/>
</dbReference>
<dbReference type="SUPFAM" id="SSF46689">
    <property type="entry name" value="Homeodomain-like"/>
    <property type="match status" value="1"/>
</dbReference>
<name>A0A6P2TDF9_9BURK</name>
<dbReference type="InterPro" id="IPR002514">
    <property type="entry name" value="Transposase_8"/>
</dbReference>
<evidence type="ECO:0000256" key="1">
    <source>
        <dbReference type="SAM" id="MobiDB-lite"/>
    </source>
</evidence>
<dbReference type="EMBL" id="CABVQC010000129">
    <property type="protein sequence ID" value="VWC54315.1"/>
    <property type="molecule type" value="Genomic_DNA"/>
</dbReference>
<evidence type="ECO:0000313" key="2">
    <source>
        <dbReference type="EMBL" id="VWC54315.1"/>
    </source>
</evidence>
<organism evidence="2 3">
    <name type="scientific">Burkholderia aenigmatica</name>
    <dbReference type="NCBI Taxonomy" id="2015348"/>
    <lineage>
        <taxon>Bacteria</taxon>
        <taxon>Pseudomonadati</taxon>
        <taxon>Pseudomonadota</taxon>
        <taxon>Betaproteobacteria</taxon>
        <taxon>Burkholderiales</taxon>
        <taxon>Burkholderiaceae</taxon>
        <taxon>Burkholderia</taxon>
        <taxon>Burkholderia cepacia complex</taxon>
    </lineage>
</organism>
<dbReference type="GO" id="GO:0003677">
    <property type="term" value="F:DNA binding"/>
    <property type="evidence" value="ECO:0007669"/>
    <property type="project" value="InterPro"/>
</dbReference>
<dbReference type="InterPro" id="IPR009057">
    <property type="entry name" value="Homeodomain-like_sf"/>
</dbReference>
<dbReference type="GO" id="GO:0006313">
    <property type="term" value="P:DNA transposition"/>
    <property type="evidence" value="ECO:0007669"/>
    <property type="project" value="InterPro"/>
</dbReference>
<dbReference type="AlphaFoldDB" id="A0A6P2TDF9"/>
<proteinExistence type="predicted"/>
<dbReference type="Pfam" id="PF01527">
    <property type="entry name" value="HTH_Tnp_1"/>
    <property type="match status" value="1"/>
</dbReference>
<dbReference type="InterPro" id="IPR052546">
    <property type="entry name" value="Transposase_8_domain"/>
</dbReference>
<feature type="region of interest" description="Disordered" evidence="1">
    <location>
        <begin position="208"/>
        <end position="232"/>
    </location>
</feature>
<accession>A0A6P2TDF9</accession>
<dbReference type="PANTHER" id="PTHR33609:SF1">
    <property type="entry name" value="TRANSPOSASE"/>
    <property type="match status" value="1"/>
</dbReference>
<dbReference type="Proteomes" id="UP000494261">
    <property type="component" value="Unassembled WGS sequence"/>
</dbReference>
<reference evidence="2 3" key="1">
    <citation type="submission" date="2019-09" db="EMBL/GenBank/DDBJ databases">
        <authorList>
            <person name="Depoorter E."/>
        </authorList>
    </citation>
    <scope>NUCLEOTIDE SEQUENCE [LARGE SCALE GENOMIC DNA]</scope>
    <source>
        <strain evidence="2">LMG 13014</strain>
    </source>
</reference>
<evidence type="ECO:0000313" key="3">
    <source>
        <dbReference type="Proteomes" id="UP000494261"/>
    </source>
</evidence>